<dbReference type="EMBL" id="JASPKY010000876">
    <property type="protein sequence ID" value="KAK9680725.1"/>
    <property type="molecule type" value="Genomic_DNA"/>
</dbReference>
<comment type="caution">
    <text evidence="1">The sequence shown here is derived from an EMBL/GenBank/DDBJ whole genome shotgun (WGS) entry which is preliminary data.</text>
</comment>
<dbReference type="AlphaFoldDB" id="A0AAW1HVE9"/>
<name>A0AAW1HVE9_POPJA</name>
<sequence length="136" mass="16257">MYVHSIAKSDNEVTNIDIIQLEERLKRFELVIDVFDQLQTIIETESDSAGAELQERETFENNFYLQVARAKQIIKDNIQSQVKLLTTWSYRQGLPKDYIFRQHRYVVAGDIAKMYRQIKILPEERNLQRIQRKPRK</sequence>
<proteinExistence type="predicted"/>
<organism evidence="1 2">
    <name type="scientific">Popillia japonica</name>
    <name type="common">Japanese beetle</name>
    <dbReference type="NCBI Taxonomy" id="7064"/>
    <lineage>
        <taxon>Eukaryota</taxon>
        <taxon>Metazoa</taxon>
        <taxon>Ecdysozoa</taxon>
        <taxon>Arthropoda</taxon>
        <taxon>Hexapoda</taxon>
        <taxon>Insecta</taxon>
        <taxon>Pterygota</taxon>
        <taxon>Neoptera</taxon>
        <taxon>Endopterygota</taxon>
        <taxon>Coleoptera</taxon>
        <taxon>Polyphaga</taxon>
        <taxon>Scarabaeiformia</taxon>
        <taxon>Scarabaeidae</taxon>
        <taxon>Rutelinae</taxon>
        <taxon>Popillia</taxon>
    </lineage>
</organism>
<accession>A0AAW1HVE9</accession>
<evidence type="ECO:0000313" key="2">
    <source>
        <dbReference type="Proteomes" id="UP001458880"/>
    </source>
</evidence>
<gene>
    <name evidence="1" type="ORF">QE152_g38861</name>
</gene>
<reference evidence="1 2" key="1">
    <citation type="journal article" date="2024" name="BMC Genomics">
        <title>De novo assembly and annotation of Popillia japonica's genome with initial clues to its potential as an invasive pest.</title>
        <authorList>
            <person name="Cucini C."/>
            <person name="Boschi S."/>
            <person name="Funari R."/>
            <person name="Cardaioli E."/>
            <person name="Iannotti N."/>
            <person name="Marturano G."/>
            <person name="Paoli F."/>
            <person name="Bruttini M."/>
            <person name="Carapelli A."/>
            <person name="Frati F."/>
            <person name="Nardi F."/>
        </authorList>
    </citation>
    <scope>NUCLEOTIDE SEQUENCE [LARGE SCALE GENOMIC DNA]</scope>
    <source>
        <strain evidence="1">DMR45628</strain>
    </source>
</reference>
<keyword evidence="2" id="KW-1185">Reference proteome</keyword>
<dbReference type="Proteomes" id="UP001458880">
    <property type="component" value="Unassembled WGS sequence"/>
</dbReference>
<evidence type="ECO:0000313" key="1">
    <source>
        <dbReference type="EMBL" id="KAK9680725.1"/>
    </source>
</evidence>
<protein>
    <submittedName>
        <fullName evidence="1">Uncharacterized protein</fullName>
    </submittedName>
</protein>